<organism evidence="1 2">
    <name type="scientific">Lichenicoccus roseus</name>
    <dbReference type="NCBI Taxonomy" id="2683649"/>
    <lineage>
        <taxon>Bacteria</taxon>
        <taxon>Pseudomonadati</taxon>
        <taxon>Pseudomonadota</taxon>
        <taxon>Alphaproteobacteria</taxon>
        <taxon>Acetobacterales</taxon>
        <taxon>Acetobacteraceae</taxon>
        <taxon>Lichenicoccus</taxon>
    </lineage>
</organism>
<gene>
    <name evidence="1" type="ORF">FE263_04820</name>
</gene>
<dbReference type="EMBL" id="VCDI01000001">
    <property type="protein sequence ID" value="TLU74498.1"/>
    <property type="molecule type" value="Genomic_DNA"/>
</dbReference>
<comment type="caution">
    <text evidence="1">The sequence shown here is derived from an EMBL/GenBank/DDBJ whole genome shotgun (WGS) entry which is preliminary data.</text>
</comment>
<proteinExistence type="predicted"/>
<dbReference type="Proteomes" id="UP000305654">
    <property type="component" value="Unassembled WGS sequence"/>
</dbReference>
<dbReference type="RefSeq" id="WP_138324747.1">
    <property type="nucleotide sequence ID" value="NZ_VCDI01000001.1"/>
</dbReference>
<sequence length="108" mass="11853">MPTEGFRMLLYTVCAHDRSILVMNVTPQSPHHQLDEALNSWLGADLSTLEHDGQPVWNGDPDALHARAATVDEAATWRRRQEMPEDAAAPVPVYLVAASRLAVAASPR</sequence>
<protein>
    <submittedName>
        <fullName evidence="1">Uncharacterized protein</fullName>
    </submittedName>
</protein>
<evidence type="ECO:0000313" key="2">
    <source>
        <dbReference type="Proteomes" id="UP000305654"/>
    </source>
</evidence>
<keyword evidence="2" id="KW-1185">Reference proteome</keyword>
<reference evidence="1 2" key="1">
    <citation type="submission" date="2019-05" db="EMBL/GenBank/DDBJ databases">
        <authorList>
            <person name="Pankratov T."/>
            <person name="Grouzdev D."/>
        </authorList>
    </citation>
    <scope>NUCLEOTIDE SEQUENCE [LARGE SCALE GENOMIC DNA]</scope>
    <source>
        <strain evidence="1 2">KEBCLARHB70R</strain>
    </source>
</reference>
<name>A0A5R9JJH1_9PROT</name>
<accession>A0A5R9JJH1</accession>
<dbReference type="AlphaFoldDB" id="A0A5R9JJH1"/>
<evidence type="ECO:0000313" key="1">
    <source>
        <dbReference type="EMBL" id="TLU74498.1"/>
    </source>
</evidence>